<evidence type="ECO:0000256" key="3">
    <source>
        <dbReference type="ARBA" id="ARBA00022989"/>
    </source>
</evidence>
<feature type="transmembrane region" description="Helical" evidence="5">
    <location>
        <begin position="281"/>
        <end position="299"/>
    </location>
</feature>
<proteinExistence type="predicted"/>
<dbReference type="InterPro" id="IPR020846">
    <property type="entry name" value="MFS_dom"/>
</dbReference>
<dbReference type="InterPro" id="IPR036259">
    <property type="entry name" value="MFS_trans_sf"/>
</dbReference>
<feature type="transmembrane region" description="Helical" evidence="5">
    <location>
        <begin position="218"/>
        <end position="236"/>
    </location>
</feature>
<dbReference type="PANTHER" id="PTHR23534:SF1">
    <property type="entry name" value="MAJOR FACILITATOR SUPERFAMILY PROTEIN"/>
    <property type="match status" value="1"/>
</dbReference>
<dbReference type="Pfam" id="PF07690">
    <property type="entry name" value="MFS_1"/>
    <property type="match status" value="1"/>
</dbReference>
<feature type="domain" description="Major facilitator superfamily (MFS) profile" evidence="6">
    <location>
        <begin position="6"/>
        <end position="393"/>
    </location>
</feature>
<sequence>MSQRRTLAVLVAAQITGSIGIGASVSVGAVLAADLSGSAAWSGSASTMTTLGAAVWALPLARVAAARGRRLALSLGWAVSMLGALLVILAASIHSFPLTLPAMLLMGAGTAANLQSRFAATDLADPRHRGRSLALVVWSSTIGAVGGPNLTKPGASVAEVLGIPPLAGPFVFSAVAAAGAVIVLFVLLRPDPLARNGSAGRNLRVGWEVIKSSPQARFGVATLAFSHTTMVSLMAMTPVHMQEHGSTLTIIGLTISLHIAGMYALSPVMGWIADRWGRVRTVLAGQAVLVLAVVLAATAGDSMTMVTVALITLGLGWSMSTVAGSTLVADSVELARRPAVQGVSDLLMSLVGATGAALAGVVLSVLTYSGLSLAAGLLVLPVILFGVAARQNQGLDQPR</sequence>
<feature type="transmembrane region" description="Helical" evidence="5">
    <location>
        <begin position="7"/>
        <end position="33"/>
    </location>
</feature>
<feature type="transmembrane region" description="Helical" evidence="5">
    <location>
        <begin position="39"/>
        <end position="59"/>
    </location>
</feature>
<feature type="transmembrane region" description="Helical" evidence="5">
    <location>
        <begin position="305"/>
        <end position="325"/>
    </location>
</feature>
<evidence type="ECO:0000259" key="6">
    <source>
        <dbReference type="PROSITE" id="PS50850"/>
    </source>
</evidence>
<feature type="transmembrane region" description="Helical" evidence="5">
    <location>
        <begin position="371"/>
        <end position="389"/>
    </location>
</feature>
<dbReference type="EMBL" id="JBHLUD010000009">
    <property type="protein sequence ID" value="MFC0545644.1"/>
    <property type="molecule type" value="Genomic_DNA"/>
</dbReference>
<feature type="transmembrane region" description="Helical" evidence="5">
    <location>
        <begin position="71"/>
        <end position="93"/>
    </location>
</feature>
<dbReference type="PROSITE" id="PS50850">
    <property type="entry name" value="MFS"/>
    <property type="match status" value="1"/>
</dbReference>
<protein>
    <submittedName>
        <fullName evidence="7">MFS transporter</fullName>
    </submittedName>
</protein>
<gene>
    <name evidence="7" type="ORF">ACFFH7_29305</name>
</gene>
<comment type="caution">
    <text evidence="7">The sequence shown here is derived from an EMBL/GenBank/DDBJ whole genome shotgun (WGS) entry which is preliminary data.</text>
</comment>
<feature type="transmembrane region" description="Helical" evidence="5">
    <location>
        <begin position="346"/>
        <end position="365"/>
    </location>
</feature>
<evidence type="ECO:0000313" key="7">
    <source>
        <dbReference type="EMBL" id="MFC0545644.1"/>
    </source>
</evidence>
<keyword evidence="4 5" id="KW-0472">Membrane</keyword>
<keyword evidence="2 5" id="KW-0812">Transmembrane</keyword>
<dbReference type="InterPro" id="IPR011701">
    <property type="entry name" value="MFS"/>
</dbReference>
<name>A0ABV6MZE3_9PSEU</name>
<evidence type="ECO:0000256" key="2">
    <source>
        <dbReference type="ARBA" id="ARBA00022692"/>
    </source>
</evidence>
<reference evidence="7 8" key="1">
    <citation type="submission" date="2024-09" db="EMBL/GenBank/DDBJ databases">
        <authorList>
            <person name="Sun Q."/>
            <person name="Mori K."/>
        </authorList>
    </citation>
    <scope>NUCLEOTIDE SEQUENCE [LARGE SCALE GENOMIC DNA]</scope>
    <source>
        <strain evidence="7 8">TBRC 1432</strain>
    </source>
</reference>
<evidence type="ECO:0000256" key="1">
    <source>
        <dbReference type="ARBA" id="ARBA00004651"/>
    </source>
</evidence>
<dbReference type="Gene3D" id="1.20.1250.20">
    <property type="entry name" value="MFS general substrate transporter like domains"/>
    <property type="match status" value="1"/>
</dbReference>
<accession>A0ABV6MZE3</accession>
<evidence type="ECO:0000256" key="4">
    <source>
        <dbReference type="ARBA" id="ARBA00023136"/>
    </source>
</evidence>
<keyword evidence="8" id="KW-1185">Reference proteome</keyword>
<keyword evidence="3 5" id="KW-1133">Transmembrane helix</keyword>
<dbReference type="Proteomes" id="UP001589810">
    <property type="component" value="Unassembled WGS sequence"/>
</dbReference>
<dbReference type="PANTHER" id="PTHR23534">
    <property type="entry name" value="MFS PERMEASE"/>
    <property type="match status" value="1"/>
</dbReference>
<evidence type="ECO:0000256" key="5">
    <source>
        <dbReference type="SAM" id="Phobius"/>
    </source>
</evidence>
<feature type="transmembrane region" description="Helical" evidence="5">
    <location>
        <begin position="99"/>
        <end position="120"/>
    </location>
</feature>
<dbReference type="SUPFAM" id="SSF103473">
    <property type="entry name" value="MFS general substrate transporter"/>
    <property type="match status" value="1"/>
</dbReference>
<comment type="subcellular location">
    <subcellularLocation>
        <location evidence="1">Cell membrane</location>
        <topology evidence="1">Multi-pass membrane protein</topology>
    </subcellularLocation>
</comment>
<feature type="transmembrane region" description="Helical" evidence="5">
    <location>
        <begin position="170"/>
        <end position="188"/>
    </location>
</feature>
<organism evidence="7 8">
    <name type="scientific">Kutzneria chonburiensis</name>
    <dbReference type="NCBI Taxonomy" id="1483604"/>
    <lineage>
        <taxon>Bacteria</taxon>
        <taxon>Bacillati</taxon>
        <taxon>Actinomycetota</taxon>
        <taxon>Actinomycetes</taxon>
        <taxon>Pseudonocardiales</taxon>
        <taxon>Pseudonocardiaceae</taxon>
        <taxon>Kutzneria</taxon>
    </lineage>
</organism>
<feature type="transmembrane region" description="Helical" evidence="5">
    <location>
        <begin position="132"/>
        <end position="150"/>
    </location>
</feature>
<feature type="transmembrane region" description="Helical" evidence="5">
    <location>
        <begin position="248"/>
        <end position="269"/>
    </location>
</feature>
<dbReference type="RefSeq" id="WP_273944082.1">
    <property type="nucleotide sequence ID" value="NZ_CP097263.1"/>
</dbReference>
<evidence type="ECO:0000313" key="8">
    <source>
        <dbReference type="Proteomes" id="UP001589810"/>
    </source>
</evidence>